<organism evidence="2 3">
    <name type="scientific">Candidatus Regiella insecticola 5.15</name>
    <dbReference type="NCBI Taxonomy" id="1005043"/>
    <lineage>
        <taxon>Bacteria</taxon>
        <taxon>Pseudomonadati</taxon>
        <taxon>Pseudomonadota</taxon>
        <taxon>Gammaproteobacteria</taxon>
        <taxon>Enterobacterales</taxon>
        <taxon>Enterobacteriaceae</taxon>
        <taxon>aphid secondary symbionts</taxon>
        <taxon>Candidatus Regiella</taxon>
    </lineage>
</organism>
<evidence type="ECO:0000313" key="2">
    <source>
        <dbReference type="EMBL" id="EGY28703.1"/>
    </source>
</evidence>
<evidence type="ECO:0000256" key="1">
    <source>
        <dbReference type="SAM" id="MobiDB-lite"/>
    </source>
</evidence>
<comment type="caution">
    <text evidence="2">The sequence shown here is derived from an EMBL/GenBank/DDBJ whole genome shotgun (WGS) entry which is preliminary data.</text>
</comment>
<reference evidence="2 3" key="1">
    <citation type="journal article" date="2012" name="Genome Res.">
        <title>Genomic basis of endosymbiont-conferred protection against an insect parasitoid.</title>
        <authorList>
            <person name="Hansen A.K."/>
            <person name="Vorburger C."/>
            <person name="Moran N.A."/>
        </authorList>
    </citation>
    <scope>NUCLEOTIDE SEQUENCE [LARGE SCALE GENOMIC DNA]</scope>
    <source>
        <strain evidence="3">R5.15</strain>
    </source>
</reference>
<feature type="region of interest" description="Disordered" evidence="1">
    <location>
        <begin position="1"/>
        <end position="23"/>
    </location>
</feature>
<dbReference type="AlphaFoldDB" id="G2GZY4"/>
<proteinExistence type="predicted"/>
<name>G2GZY4_9ENTR</name>
<keyword evidence="3" id="KW-1185">Reference proteome</keyword>
<gene>
    <name evidence="2" type="ORF">Rin_00013640</name>
</gene>
<evidence type="ECO:0000313" key="3">
    <source>
        <dbReference type="Proteomes" id="UP000004116"/>
    </source>
</evidence>
<feature type="compositionally biased region" description="Basic and acidic residues" evidence="1">
    <location>
        <begin position="1"/>
        <end position="13"/>
    </location>
</feature>
<accession>G2GZY4</accession>
<feature type="non-terminal residue" evidence="2">
    <location>
        <position position="1"/>
    </location>
</feature>
<dbReference type="Proteomes" id="UP000004116">
    <property type="component" value="Unassembled WGS sequence"/>
</dbReference>
<protein>
    <submittedName>
        <fullName evidence="2">Uncharacterized protein</fullName>
    </submittedName>
</protein>
<sequence>SYSDLKIDGHIGENTDVSTGLAA</sequence>
<dbReference type="EMBL" id="AGCA01000331">
    <property type="protein sequence ID" value="EGY28703.1"/>
    <property type="molecule type" value="Genomic_DNA"/>
</dbReference>